<protein>
    <submittedName>
        <fullName evidence="1">Uncharacterized protein</fullName>
    </submittedName>
</protein>
<reference evidence="1 2" key="1">
    <citation type="journal article" date="2014" name="BMC Genomics">
        <title>Comparison of environmental and isolate Sulfobacillus genomes reveals diverse carbon, sulfur, nitrogen, and hydrogen metabolisms.</title>
        <authorList>
            <person name="Justice N.B."/>
            <person name="Norman A."/>
            <person name="Brown C.T."/>
            <person name="Singh A."/>
            <person name="Thomas B.C."/>
            <person name="Banfield J.F."/>
        </authorList>
    </citation>
    <scope>NUCLEOTIDE SEQUENCE [LARGE SCALE GENOMIC DNA]</scope>
    <source>
        <strain evidence="1">AMDSBA1</strain>
    </source>
</reference>
<sequence length="204" mass="22838">MDLYHLKERCKGELSLALRGAKIRHAVLAELLPLLWLGRVDAAIAYLRAIPEKQLKPGQSVDKLIGYCERNRAYIPCYALRHALHLRNSSNRGEKSNDLCVASRQKHQGMSGSPSGSVALATVTTLNHNHGLTAWCTHHRIVLEWVPSFDGLHLFSLLNCTGRYFVRLTFPKRRSITYQGRWNTSGEPAIDHPCEGVSKSLGTD</sequence>
<dbReference type="AlphaFoldDB" id="A0A2T2WQ57"/>
<accession>A0A2T2WQ57</accession>
<evidence type="ECO:0000313" key="2">
    <source>
        <dbReference type="Proteomes" id="UP000242699"/>
    </source>
</evidence>
<dbReference type="Proteomes" id="UP000242699">
    <property type="component" value="Unassembled WGS sequence"/>
</dbReference>
<comment type="caution">
    <text evidence="1">The sequence shown here is derived from an EMBL/GenBank/DDBJ whole genome shotgun (WGS) entry which is preliminary data.</text>
</comment>
<evidence type="ECO:0000313" key="1">
    <source>
        <dbReference type="EMBL" id="PSR24364.1"/>
    </source>
</evidence>
<organism evidence="1 2">
    <name type="scientific">Sulfobacillus benefaciens</name>
    <dbReference type="NCBI Taxonomy" id="453960"/>
    <lineage>
        <taxon>Bacteria</taxon>
        <taxon>Bacillati</taxon>
        <taxon>Bacillota</taxon>
        <taxon>Clostridia</taxon>
        <taxon>Eubacteriales</taxon>
        <taxon>Clostridiales Family XVII. Incertae Sedis</taxon>
        <taxon>Sulfobacillus</taxon>
    </lineage>
</organism>
<proteinExistence type="predicted"/>
<name>A0A2T2WQ57_9FIRM</name>
<dbReference type="EMBL" id="PXYT01000081">
    <property type="protein sequence ID" value="PSR24364.1"/>
    <property type="molecule type" value="Genomic_DNA"/>
</dbReference>
<gene>
    <name evidence="1" type="ORF">C7B43_19245</name>
</gene>